<proteinExistence type="inferred from homology"/>
<feature type="domain" description="Niban 1/2/3" evidence="3">
    <location>
        <begin position="1"/>
        <end position="60"/>
    </location>
</feature>
<feature type="region of interest" description="Disordered" evidence="2">
    <location>
        <begin position="289"/>
        <end position="591"/>
    </location>
</feature>
<sequence length="621" mass="66633">MENAAHTFGQLLNKAVQDNLDNPGSAIDKAKHRVLKQYDHDSSTVRKRISREALVSITLPYIKKNLAPTCKTELQSLEQTIDGDHSNYIHVENVYEIILLQTLDKEVTKVVKEAASLKKYNLFTDSRDLLSQSSRSSLSSPSPAASTPNSPAMMLASPIRTSSEPPPLSPLAVNDLSLSPKKEEKMDNGVLPSKASTDVTAIETPLGKVEEKDAAPTVSEEATPTKAEEVVQAVKEEEGLPVSLETPEVTDTAKKSETQEVNVEVAPETVIQDNVFAVETKAVEVAAEPQMQTTAAPKETEITLSEVPTVVESQKKEEAASASTEAPVPSLDSSIEPEKAPVLSLDSSIEPEKAPVPSLDSSIEPEKAPVPSPDSSNETENAPVPSSEKMIEPENAPLPSPTIEPENTSAEEAACQTLASSEEESHCVSSEIKLEAPSSGETHALTPEDISLDLKRREEETVTVSNPNSLDVSVGSESAPSDVESMEEGRTTQSSGDEVSTTSDVLVEANMSNSPVSSDEQPEDKITVDDPCREEQTEAVSEDIEAGTNVELLVEAEESTTSQPDESTPSQPPEPTEAETSSSPEARPIDSVKAIRDLVMEVIEVEELVKRYPSGVPTEEE</sequence>
<evidence type="ECO:0000313" key="4">
    <source>
        <dbReference type="Proteomes" id="UP000504611"/>
    </source>
</evidence>
<feature type="region of interest" description="Disordered" evidence="2">
    <location>
        <begin position="132"/>
        <end position="191"/>
    </location>
</feature>
<dbReference type="InterPro" id="IPR059060">
    <property type="entry name" value="Niban_1/2/3_dom"/>
</dbReference>
<feature type="compositionally biased region" description="Polar residues" evidence="2">
    <location>
        <begin position="462"/>
        <end position="479"/>
    </location>
</feature>
<evidence type="ECO:0000259" key="3">
    <source>
        <dbReference type="Pfam" id="PF26086"/>
    </source>
</evidence>
<dbReference type="RefSeq" id="XP_010787763.1">
    <property type="nucleotide sequence ID" value="XM_010789461.1"/>
</dbReference>
<comment type="similarity">
    <text evidence="1">Belongs to the Niban family.</text>
</comment>
<feature type="compositionally biased region" description="Low complexity" evidence="2">
    <location>
        <begin position="559"/>
        <end position="569"/>
    </location>
</feature>
<dbReference type="KEGG" id="ncc:104961216"/>
<dbReference type="PANTHER" id="PTHR14392">
    <property type="entry name" value="NIBAN FAMILY MEMBER"/>
    <property type="match status" value="1"/>
</dbReference>
<dbReference type="Proteomes" id="UP000504611">
    <property type="component" value="Unplaced"/>
</dbReference>
<evidence type="ECO:0000313" key="5">
    <source>
        <dbReference type="RefSeq" id="XP_010787763.1"/>
    </source>
</evidence>
<dbReference type="OrthoDB" id="9010513at2759"/>
<reference evidence="5" key="1">
    <citation type="submission" date="2025-08" db="UniProtKB">
        <authorList>
            <consortium name="RefSeq"/>
        </authorList>
    </citation>
    <scope>IDENTIFICATION</scope>
    <source>
        <tissue evidence="5">Muscle</tissue>
    </source>
</reference>
<feature type="compositionally biased region" description="Polar residues" evidence="2">
    <location>
        <begin position="491"/>
        <end position="519"/>
    </location>
</feature>
<feature type="compositionally biased region" description="Low complexity" evidence="2">
    <location>
        <begin position="132"/>
        <end position="152"/>
    </location>
</feature>
<dbReference type="GeneID" id="104961216"/>
<organism evidence="4 5">
    <name type="scientific">Notothenia coriiceps</name>
    <name type="common">black rockcod</name>
    <dbReference type="NCBI Taxonomy" id="8208"/>
    <lineage>
        <taxon>Eukaryota</taxon>
        <taxon>Metazoa</taxon>
        <taxon>Chordata</taxon>
        <taxon>Craniata</taxon>
        <taxon>Vertebrata</taxon>
        <taxon>Euteleostomi</taxon>
        <taxon>Actinopterygii</taxon>
        <taxon>Neopterygii</taxon>
        <taxon>Teleostei</taxon>
        <taxon>Neoteleostei</taxon>
        <taxon>Acanthomorphata</taxon>
        <taxon>Eupercaria</taxon>
        <taxon>Perciformes</taxon>
        <taxon>Notothenioidei</taxon>
        <taxon>Nototheniidae</taxon>
        <taxon>Notothenia</taxon>
    </lineage>
</organism>
<feature type="compositionally biased region" description="Basic and acidic residues" evidence="2">
    <location>
        <begin position="226"/>
        <end position="238"/>
    </location>
</feature>
<dbReference type="PANTHER" id="PTHR14392:SF3">
    <property type="entry name" value="PROTEIN NIBAN 1"/>
    <property type="match status" value="1"/>
</dbReference>
<dbReference type="Pfam" id="PF26086">
    <property type="entry name" value="Niban2"/>
    <property type="match status" value="1"/>
</dbReference>
<protein>
    <submittedName>
        <fullName evidence="5">Protein Niban-like</fullName>
    </submittedName>
</protein>
<evidence type="ECO:0000256" key="1">
    <source>
        <dbReference type="ARBA" id="ARBA00010251"/>
    </source>
</evidence>
<feature type="compositionally biased region" description="Basic and acidic residues" evidence="2">
    <location>
        <begin position="523"/>
        <end position="536"/>
    </location>
</feature>
<accession>A0A6I9PL12</accession>
<dbReference type="AlphaFoldDB" id="A0A6I9PL12"/>
<gene>
    <name evidence="5" type="primary">LOC104961216</name>
</gene>
<name>A0A6I9PL12_9TELE</name>
<dbReference type="InterPro" id="IPR026088">
    <property type="entry name" value="Niban-like"/>
</dbReference>
<keyword evidence="4" id="KW-1185">Reference proteome</keyword>
<feature type="compositionally biased region" description="Low complexity" evidence="2">
    <location>
        <begin position="320"/>
        <end position="330"/>
    </location>
</feature>
<evidence type="ECO:0000256" key="2">
    <source>
        <dbReference type="SAM" id="MobiDB-lite"/>
    </source>
</evidence>
<feature type="region of interest" description="Disordered" evidence="2">
    <location>
        <begin position="205"/>
        <end position="261"/>
    </location>
</feature>